<dbReference type="SUPFAM" id="SSF143120">
    <property type="entry name" value="YefM-like"/>
    <property type="match status" value="1"/>
</dbReference>
<dbReference type="InterPro" id="IPR036165">
    <property type="entry name" value="YefM-like_sf"/>
</dbReference>
<evidence type="ECO:0000313" key="2">
    <source>
        <dbReference type="EMBL" id="CAB4932182.1"/>
    </source>
</evidence>
<dbReference type="EMBL" id="CAFBMR010000150">
    <property type="protein sequence ID" value="CAB4932182.1"/>
    <property type="molecule type" value="Genomic_DNA"/>
</dbReference>
<name>A0A6J7IPC9_9ZZZZ</name>
<gene>
    <name evidence="2" type="ORF">UFOPK3610_01989</name>
</gene>
<dbReference type="Gene3D" id="3.40.1620.10">
    <property type="entry name" value="YefM-like domain"/>
    <property type="match status" value="1"/>
</dbReference>
<dbReference type="PANTHER" id="PTHR35377">
    <property type="entry name" value="ANTITOXIN VAPB49-RELATED-RELATED"/>
    <property type="match status" value="1"/>
</dbReference>
<proteinExistence type="inferred from homology"/>
<organism evidence="2">
    <name type="scientific">freshwater metagenome</name>
    <dbReference type="NCBI Taxonomy" id="449393"/>
    <lineage>
        <taxon>unclassified sequences</taxon>
        <taxon>metagenomes</taxon>
        <taxon>ecological metagenomes</taxon>
    </lineage>
</organism>
<accession>A0A6J7IPC9</accession>
<dbReference type="Pfam" id="PF02604">
    <property type="entry name" value="PhdYeFM_antitox"/>
    <property type="match status" value="1"/>
</dbReference>
<dbReference type="PANTHER" id="PTHR35377:SF8">
    <property type="entry name" value="ANTITOXIN VAPB22"/>
    <property type="match status" value="1"/>
</dbReference>
<dbReference type="InterPro" id="IPR051416">
    <property type="entry name" value="phD-YefM_TA_antitoxins"/>
</dbReference>
<protein>
    <submittedName>
        <fullName evidence="2">Unannotated protein</fullName>
    </submittedName>
</protein>
<dbReference type="NCBIfam" id="TIGR01552">
    <property type="entry name" value="phd_fam"/>
    <property type="match status" value="1"/>
</dbReference>
<sequence length="85" mass="9493">MTILNDRTIGVYELKAKLSSVLEEVLAGHIITVTRHGHPIASIQPVVQTTREQRLAAIERMRENRKGVTLGMSAKDAINEGRRFV</sequence>
<dbReference type="InterPro" id="IPR006442">
    <property type="entry name" value="Antitoxin_Phd/YefM"/>
</dbReference>
<evidence type="ECO:0000256" key="1">
    <source>
        <dbReference type="ARBA" id="ARBA00009981"/>
    </source>
</evidence>
<dbReference type="AlphaFoldDB" id="A0A6J7IPC9"/>
<reference evidence="2" key="1">
    <citation type="submission" date="2020-05" db="EMBL/GenBank/DDBJ databases">
        <authorList>
            <person name="Chiriac C."/>
            <person name="Salcher M."/>
            <person name="Ghai R."/>
            <person name="Kavagutti S V."/>
        </authorList>
    </citation>
    <scope>NUCLEOTIDE SEQUENCE</scope>
</reference>
<comment type="similarity">
    <text evidence="1">Belongs to the phD/YefM antitoxin family.</text>
</comment>